<dbReference type="PANTHER" id="PTHR43152">
    <property type="entry name" value="UVRABC SYSTEM PROTEIN A"/>
    <property type="match status" value="1"/>
</dbReference>
<keyword evidence="7 18" id="KW-0228">DNA excision</keyword>
<dbReference type="Gene3D" id="3.30.1490.20">
    <property type="entry name" value="ATP-grasp fold, A domain"/>
    <property type="match status" value="1"/>
</dbReference>
<dbReference type="PROSITE" id="PS00211">
    <property type="entry name" value="ABC_TRANSPORTER_1"/>
    <property type="match status" value="2"/>
</dbReference>
<feature type="compositionally biased region" description="Low complexity" evidence="19">
    <location>
        <begin position="1031"/>
        <end position="1084"/>
    </location>
</feature>
<evidence type="ECO:0000313" key="22">
    <source>
        <dbReference type="Proteomes" id="UP000557772"/>
    </source>
</evidence>
<dbReference type="CDD" id="cd03270">
    <property type="entry name" value="ABC_UvrA_I"/>
    <property type="match status" value="1"/>
</dbReference>
<keyword evidence="13 18" id="KW-0234">DNA repair</keyword>
<dbReference type="Gene3D" id="3.40.50.300">
    <property type="entry name" value="P-loop containing nucleotide triphosphate hydrolases"/>
    <property type="match status" value="2"/>
</dbReference>
<dbReference type="GO" id="GO:0005737">
    <property type="term" value="C:cytoplasm"/>
    <property type="evidence" value="ECO:0007669"/>
    <property type="project" value="UniProtKB-SubCell"/>
</dbReference>
<keyword evidence="14 18" id="KW-0742">SOS response</keyword>
<evidence type="ECO:0000259" key="20">
    <source>
        <dbReference type="PROSITE" id="PS50893"/>
    </source>
</evidence>
<dbReference type="EMBL" id="JABENB010000003">
    <property type="protein sequence ID" value="NNG41130.1"/>
    <property type="molecule type" value="Genomic_DNA"/>
</dbReference>
<comment type="function">
    <text evidence="18">The UvrABC repair system catalyzes the recognition and processing of DNA lesions. UvrA is an ATPase and a DNA-binding protein. A damage recognition complex composed of 2 UvrA and 2 UvrB subunits scans DNA for abnormalities. When the presence of a lesion has been verified by UvrB, the UvrA molecules dissociate.</text>
</comment>
<dbReference type="NCBIfam" id="TIGR00630">
    <property type="entry name" value="uvra"/>
    <property type="match status" value="1"/>
</dbReference>
<dbReference type="GO" id="GO:0005524">
    <property type="term" value="F:ATP binding"/>
    <property type="evidence" value="ECO:0007669"/>
    <property type="project" value="UniProtKB-UniRule"/>
</dbReference>
<evidence type="ECO:0000256" key="2">
    <source>
        <dbReference type="ARBA" id="ARBA00022490"/>
    </source>
</evidence>
<dbReference type="CDD" id="cd03271">
    <property type="entry name" value="ABC_UvrA_II"/>
    <property type="match status" value="1"/>
</dbReference>
<keyword evidence="9 18" id="KW-0862">Zinc</keyword>
<evidence type="ECO:0000256" key="19">
    <source>
        <dbReference type="SAM" id="MobiDB-lite"/>
    </source>
</evidence>
<dbReference type="Pfam" id="PF17755">
    <property type="entry name" value="UvrA_DNA-bind"/>
    <property type="match status" value="1"/>
</dbReference>
<evidence type="ECO:0000256" key="16">
    <source>
        <dbReference type="ARBA" id="ARBA00039316"/>
    </source>
</evidence>
<feature type="binding site" evidence="18">
    <location>
        <begin position="699"/>
        <end position="706"/>
    </location>
    <ligand>
        <name>ATP</name>
        <dbReference type="ChEBI" id="CHEBI:30616"/>
    </ligand>
</feature>
<comment type="subcellular location">
    <subcellularLocation>
        <location evidence="1 18">Cytoplasm</location>
    </subcellularLocation>
</comment>
<dbReference type="Proteomes" id="UP000557772">
    <property type="component" value="Unassembled WGS sequence"/>
</dbReference>
<keyword evidence="10 18" id="KW-0067">ATP-binding</keyword>
<dbReference type="GO" id="GO:0003677">
    <property type="term" value="F:DNA binding"/>
    <property type="evidence" value="ECO:0007669"/>
    <property type="project" value="UniProtKB-UniRule"/>
</dbReference>
<dbReference type="InterPro" id="IPR013815">
    <property type="entry name" value="ATP_grasp_subdomain_1"/>
</dbReference>
<evidence type="ECO:0000256" key="14">
    <source>
        <dbReference type="ARBA" id="ARBA00023236"/>
    </source>
</evidence>
<dbReference type="Gene3D" id="1.10.8.280">
    <property type="entry name" value="ABC transporter ATPase domain-like"/>
    <property type="match status" value="1"/>
</dbReference>
<feature type="binding site" evidence="18">
    <location>
        <begin position="82"/>
        <end position="89"/>
    </location>
    <ligand>
        <name>ATP</name>
        <dbReference type="ChEBI" id="CHEBI:30616"/>
    </ligand>
</feature>
<evidence type="ECO:0000256" key="11">
    <source>
        <dbReference type="ARBA" id="ARBA00022881"/>
    </source>
</evidence>
<keyword evidence="5 18" id="KW-0547">Nucleotide-binding</keyword>
<feature type="compositionally biased region" description="Gly residues" evidence="19">
    <location>
        <begin position="1020"/>
        <end position="1030"/>
    </location>
</feature>
<dbReference type="Gene3D" id="1.20.1580.10">
    <property type="entry name" value="ABC transporter ATPase like domain"/>
    <property type="match status" value="2"/>
</dbReference>
<evidence type="ECO:0000256" key="4">
    <source>
        <dbReference type="ARBA" id="ARBA00022737"/>
    </source>
</evidence>
<dbReference type="NCBIfam" id="NF001503">
    <property type="entry name" value="PRK00349.1"/>
    <property type="match status" value="1"/>
</dbReference>
<dbReference type="InterPro" id="IPR004602">
    <property type="entry name" value="UvrA"/>
</dbReference>
<dbReference type="SUPFAM" id="SSF52540">
    <property type="entry name" value="P-loop containing nucleoside triphosphate hydrolases"/>
    <property type="match status" value="2"/>
</dbReference>
<dbReference type="InterPro" id="IPR003439">
    <property type="entry name" value="ABC_transporter-like_ATP-bd"/>
</dbReference>
<dbReference type="GO" id="GO:0009432">
    <property type="term" value="P:SOS response"/>
    <property type="evidence" value="ECO:0007669"/>
    <property type="project" value="UniProtKB-UniRule"/>
</dbReference>
<dbReference type="InterPro" id="IPR041552">
    <property type="entry name" value="UvrA_DNA-bd"/>
</dbReference>
<evidence type="ECO:0000256" key="15">
    <source>
        <dbReference type="ARBA" id="ARBA00038000"/>
    </source>
</evidence>
<dbReference type="FunFam" id="1.20.1580.10:FF:000002">
    <property type="entry name" value="UvrABC system protein A"/>
    <property type="match status" value="1"/>
</dbReference>
<dbReference type="InterPro" id="IPR017871">
    <property type="entry name" value="ABC_transporter-like_CS"/>
</dbReference>
<proteinExistence type="inferred from homology"/>
<dbReference type="PANTHER" id="PTHR43152:SF3">
    <property type="entry name" value="UVRABC SYSTEM PROTEIN A"/>
    <property type="match status" value="1"/>
</dbReference>
<evidence type="ECO:0000256" key="5">
    <source>
        <dbReference type="ARBA" id="ARBA00022741"/>
    </source>
</evidence>
<evidence type="ECO:0000256" key="13">
    <source>
        <dbReference type="ARBA" id="ARBA00023204"/>
    </source>
</evidence>
<evidence type="ECO:0000256" key="6">
    <source>
        <dbReference type="ARBA" id="ARBA00022763"/>
    </source>
</evidence>
<protein>
    <recommendedName>
        <fullName evidence="16 18">UvrABC system protein A</fullName>
        <shortName evidence="18">UvrA protein</shortName>
    </recommendedName>
    <alternativeName>
        <fullName evidence="17 18">Excinuclease ABC subunit A</fullName>
    </alternativeName>
</protein>
<dbReference type="PROSITE" id="PS50893">
    <property type="entry name" value="ABC_TRANSPORTER_2"/>
    <property type="match status" value="1"/>
</dbReference>
<keyword evidence="8 18" id="KW-0863">Zinc-finger</keyword>
<dbReference type="GO" id="GO:0008270">
    <property type="term" value="F:zinc ion binding"/>
    <property type="evidence" value="ECO:0007669"/>
    <property type="project" value="UniProtKB-UniRule"/>
</dbReference>
<evidence type="ECO:0000256" key="18">
    <source>
        <dbReference type="HAMAP-Rule" id="MF_00205"/>
    </source>
</evidence>
<evidence type="ECO:0000256" key="3">
    <source>
        <dbReference type="ARBA" id="ARBA00022723"/>
    </source>
</evidence>
<evidence type="ECO:0000256" key="8">
    <source>
        <dbReference type="ARBA" id="ARBA00022771"/>
    </source>
</evidence>
<evidence type="ECO:0000256" key="17">
    <source>
        <dbReference type="ARBA" id="ARBA00042156"/>
    </source>
</evidence>
<comment type="similarity">
    <text evidence="15 18">Belongs to the ABC transporter superfamily. UvrA family.</text>
</comment>
<reference evidence="21 22" key="1">
    <citation type="submission" date="2020-05" db="EMBL/GenBank/DDBJ databases">
        <title>Flexivirga sp. ID2601S isolated from air conditioner.</title>
        <authorList>
            <person name="Kim D.H."/>
        </authorList>
    </citation>
    <scope>NUCLEOTIDE SEQUENCE [LARGE SCALE GENOMIC DNA]</scope>
    <source>
        <strain evidence="21 22">ID2601S</strain>
    </source>
</reference>
<sequence>MIAYSSIGVGAFIPAAYAERYASRGGLSVVGPSIDPVPSPTTSTLPVSGRGHDHLRVRGAREHNLRDISVDLPRNALVVFTGLSGSGKSSLAFDTIFAEGQRRYVESLSAYARQFLGQMDKPDVDFIEGLSPAVSIDQKSTNRNPRSTVGTITEVYDYLRLLFARAGRPHCPICGEPVQRQTPQQIVDRLLELPDRTRFQVLAPVVRARKGEYLELFAELQGKGYSRARVDGEVVSLADPPKLAKQKKHSIDVVVDRLVSRAGDTSGKQRLTDSVETALGLAGGVMIAEMVDFEVDDPMRERRFSEKMACPNDHPLGMDEIEPRSFSFNSPFGACPACTGLGTELEVDVTLIIPDEDKSIREGAILPWAQGSQSSDYFLRVIGALADDLKFDLDTPWHALPERAKEALLHGQDHKVHVKYRNRYGRERSYSTGFEGVIPFVKRRHAETESDWSRDRYEGYMREVPCPVCHGARLKPESLAVTIGGRSIADVCALPISQSAGFLDGVDFTARERQIAERVIREIDARLGFLLDVGLDYLSLDRPAGTLSGGEAQRIRLATQIGSGLVGVLYVLDEPSIGLHQRDNHRLIETLTRLRDLGNTLIVVEHDEDTIATADWVVDIGPGAGEHGGKVVHSGPVRELLDNAESITGAYLAGRREIATPAIRRPHDGREITVRGAREHNLQNIDVSIPLGNLVAVTGVSGSGKSTLVNEILYNVLANQLNGARHVPGRHRTVEGLDQLDKVVHVDQSPIGRTPRSNPATYTGVFDHVRRLFAETTEAKVRGYQPGRFSFNVKGGRCENCQGDGTIKIEMNFLPDVYVPCEVCHGARYNRETLEVHFKGKTIADVLDMPIEEANEFFAAVPAISRHMKTLVDVGLGYVRLGQPAPTLSGGEAQRVKLAAELQKRSTGRTIYVLDEPTTGLHFEDIRKLLGVLQGLVDKGNTVVVIEHNLDVIKSADWIVDMGPEGGFRGGTVVATGTPEEVAQVPESYTGQFLAPLLAKGAAERPSQSRAAGAKKPAGKGAGNGTGTGGSTSAKPAATKRTAAAQARTTTRSTTRTAKASTAGSTGKASTAKASTPKSSTAKAPAKKAAAKKAAAEK</sequence>
<dbReference type="GO" id="GO:0006289">
    <property type="term" value="P:nucleotide-excision repair"/>
    <property type="evidence" value="ECO:0007669"/>
    <property type="project" value="UniProtKB-UniRule"/>
</dbReference>
<keyword evidence="21" id="KW-0378">Hydrolase</keyword>
<keyword evidence="3 18" id="KW-0479">Metal-binding</keyword>
<keyword evidence="22" id="KW-1185">Reference proteome</keyword>
<keyword evidence="6 18" id="KW-0227">DNA damage</keyword>
<keyword evidence="2 18" id="KW-0963">Cytoplasm</keyword>
<feature type="zinc finger region" description="C4-type" evidence="18">
    <location>
        <begin position="798"/>
        <end position="824"/>
    </location>
</feature>
<evidence type="ECO:0000256" key="1">
    <source>
        <dbReference type="ARBA" id="ARBA00004496"/>
    </source>
</evidence>
<dbReference type="SMART" id="SM00382">
    <property type="entry name" value="AAA"/>
    <property type="match status" value="1"/>
</dbReference>
<keyword evidence="12 18" id="KW-0238">DNA-binding</keyword>
<dbReference type="GO" id="GO:0009381">
    <property type="term" value="F:excinuclease ABC activity"/>
    <property type="evidence" value="ECO:0007669"/>
    <property type="project" value="UniProtKB-UniRule"/>
</dbReference>
<dbReference type="InterPro" id="IPR027417">
    <property type="entry name" value="P-loop_NTPase"/>
</dbReference>
<dbReference type="GO" id="GO:0009380">
    <property type="term" value="C:excinuclease repair complex"/>
    <property type="evidence" value="ECO:0007669"/>
    <property type="project" value="InterPro"/>
</dbReference>
<evidence type="ECO:0000313" key="21">
    <source>
        <dbReference type="EMBL" id="NNG41130.1"/>
    </source>
</evidence>
<dbReference type="Pfam" id="PF17760">
    <property type="entry name" value="UvrA_inter"/>
    <property type="match status" value="1"/>
</dbReference>
<comment type="caution">
    <text evidence="18">Lacks conserved residue(s) required for the propagation of feature annotation.</text>
</comment>
<comment type="subunit">
    <text evidence="18">Forms a heterotetramer with UvrB during the search for lesions.</text>
</comment>
<dbReference type="FunFam" id="1.20.1580.10:FF:000001">
    <property type="entry name" value="UvrABC system protein A"/>
    <property type="match status" value="2"/>
</dbReference>
<gene>
    <name evidence="18 21" type="primary">uvrA</name>
    <name evidence="21" type="ORF">HJ588_17870</name>
</gene>
<dbReference type="HAMAP" id="MF_00205">
    <property type="entry name" value="UvrA"/>
    <property type="match status" value="1"/>
</dbReference>
<dbReference type="AlphaFoldDB" id="A0A849AS75"/>
<evidence type="ECO:0000256" key="10">
    <source>
        <dbReference type="ARBA" id="ARBA00022840"/>
    </source>
</evidence>
<feature type="region of interest" description="Disordered" evidence="19">
    <location>
        <begin position="1000"/>
        <end position="1098"/>
    </location>
</feature>
<evidence type="ECO:0000256" key="7">
    <source>
        <dbReference type="ARBA" id="ARBA00022769"/>
    </source>
</evidence>
<keyword evidence="4 18" id="KW-0677">Repeat</keyword>
<feature type="domain" description="ABC transporter" evidence="20">
    <location>
        <begin position="667"/>
        <end position="995"/>
    </location>
</feature>
<dbReference type="InterPro" id="IPR041102">
    <property type="entry name" value="UvrA_inter"/>
</dbReference>
<keyword evidence="11 18" id="KW-0267">Excision nuclease</keyword>
<evidence type="ECO:0000256" key="12">
    <source>
        <dbReference type="ARBA" id="ARBA00023125"/>
    </source>
</evidence>
<dbReference type="InterPro" id="IPR003593">
    <property type="entry name" value="AAA+_ATPase"/>
</dbReference>
<name>A0A849AS75_9MICO</name>
<accession>A0A849AS75</accession>
<comment type="caution">
    <text evidence="21">The sequence shown here is derived from an EMBL/GenBank/DDBJ whole genome shotgun (WGS) entry which is preliminary data.</text>
</comment>
<evidence type="ECO:0000256" key="9">
    <source>
        <dbReference type="ARBA" id="ARBA00022833"/>
    </source>
</evidence>
<organism evidence="21 22">
    <name type="scientific">Flexivirga aerilata</name>
    <dbReference type="NCBI Taxonomy" id="1656889"/>
    <lineage>
        <taxon>Bacteria</taxon>
        <taxon>Bacillati</taxon>
        <taxon>Actinomycetota</taxon>
        <taxon>Actinomycetes</taxon>
        <taxon>Micrococcales</taxon>
        <taxon>Dermacoccaceae</taxon>
        <taxon>Flexivirga</taxon>
    </lineage>
</organism>
<dbReference type="GO" id="GO:0016887">
    <property type="term" value="F:ATP hydrolysis activity"/>
    <property type="evidence" value="ECO:0007669"/>
    <property type="project" value="InterPro"/>
</dbReference>